<dbReference type="EMBL" id="DXCH01000049">
    <property type="protein sequence ID" value="HIZ06667.1"/>
    <property type="molecule type" value="Genomic_DNA"/>
</dbReference>
<protein>
    <submittedName>
        <fullName evidence="8">MFS transporter</fullName>
    </submittedName>
</protein>
<feature type="transmembrane region" description="Helical" evidence="7">
    <location>
        <begin position="76"/>
        <end position="95"/>
    </location>
</feature>
<feature type="transmembrane region" description="Helical" evidence="7">
    <location>
        <begin position="371"/>
        <end position="389"/>
    </location>
</feature>
<keyword evidence="3" id="KW-0813">Transport</keyword>
<reference evidence="8" key="2">
    <citation type="submission" date="2021-04" db="EMBL/GenBank/DDBJ databases">
        <authorList>
            <person name="Gilroy R."/>
        </authorList>
    </citation>
    <scope>NUCLEOTIDE SEQUENCE</scope>
    <source>
        <strain evidence="8">CHK192-9172</strain>
    </source>
</reference>
<feature type="transmembrane region" description="Helical" evidence="7">
    <location>
        <begin position="12"/>
        <end position="35"/>
    </location>
</feature>
<reference evidence="8" key="1">
    <citation type="journal article" date="2021" name="PeerJ">
        <title>Extensive microbial diversity within the chicken gut microbiome revealed by metagenomics and culture.</title>
        <authorList>
            <person name="Gilroy R."/>
            <person name="Ravi A."/>
            <person name="Getino M."/>
            <person name="Pursley I."/>
            <person name="Horton D.L."/>
            <person name="Alikhan N.F."/>
            <person name="Baker D."/>
            <person name="Gharbi K."/>
            <person name="Hall N."/>
            <person name="Watson M."/>
            <person name="Adriaenssens E.M."/>
            <person name="Foster-Nyarko E."/>
            <person name="Jarju S."/>
            <person name="Secka A."/>
            <person name="Antonio M."/>
            <person name="Oren A."/>
            <person name="Chaudhuri R.R."/>
            <person name="La Ragione R."/>
            <person name="Hildebrand F."/>
            <person name="Pallen M.J."/>
        </authorList>
    </citation>
    <scope>NUCLEOTIDE SEQUENCE</scope>
    <source>
        <strain evidence="8">CHK192-9172</strain>
    </source>
</reference>
<dbReference type="GO" id="GO:0022857">
    <property type="term" value="F:transmembrane transporter activity"/>
    <property type="evidence" value="ECO:0007669"/>
    <property type="project" value="InterPro"/>
</dbReference>
<feature type="transmembrane region" description="Helical" evidence="7">
    <location>
        <begin position="212"/>
        <end position="235"/>
    </location>
</feature>
<feature type="transmembrane region" description="Helical" evidence="7">
    <location>
        <begin position="145"/>
        <end position="165"/>
    </location>
</feature>
<feature type="transmembrane region" description="Helical" evidence="7">
    <location>
        <begin position="275"/>
        <end position="295"/>
    </location>
</feature>
<organism evidence="8 9">
    <name type="scientific">Candidatus Eubacterium avistercoris</name>
    <dbReference type="NCBI Taxonomy" id="2838567"/>
    <lineage>
        <taxon>Bacteria</taxon>
        <taxon>Bacillati</taxon>
        <taxon>Bacillota</taxon>
        <taxon>Clostridia</taxon>
        <taxon>Eubacteriales</taxon>
        <taxon>Eubacteriaceae</taxon>
        <taxon>Eubacterium</taxon>
    </lineage>
</organism>
<keyword evidence="6 7" id="KW-0472">Membrane</keyword>
<evidence type="ECO:0000256" key="2">
    <source>
        <dbReference type="ARBA" id="ARBA00008335"/>
    </source>
</evidence>
<dbReference type="InterPro" id="IPR036259">
    <property type="entry name" value="MFS_trans_sf"/>
</dbReference>
<accession>A0A9D2D166</accession>
<dbReference type="CDD" id="cd06174">
    <property type="entry name" value="MFS"/>
    <property type="match status" value="1"/>
</dbReference>
<feature type="transmembrane region" description="Helical" evidence="7">
    <location>
        <begin position="171"/>
        <end position="191"/>
    </location>
</feature>
<evidence type="ECO:0000256" key="6">
    <source>
        <dbReference type="ARBA" id="ARBA00023136"/>
    </source>
</evidence>
<dbReference type="Proteomes" id="UP000824024">
    <property type="component" value="Unassembled WGS sequence"/>
</dbReference>
<proteinExistence type="inferred from homology"/>
<evidence type="ECO:0000256" key="5">
    <source>
        <dbReference type="ARBA" id="ARBA00022989"/>
    </source>
</evidence>
<keyword evidence="5 7" id="KW-1133">Transmembrane helix</keyword>
<dbReference type="PANTHER" id="PTHR23514:SF3">
    <property type="entry name" value="BYPASS OF STOP CODON PROTEIN 6"/>
    <property type="match status" value="1"/>
</dbReference>
<keyword evidence="4 7" id="KW-0812">Transmembrane</keyword>
<name>A0A9D2D166_9FIRM</name>
<comment type="similarity">
    <text evidence="2">Belongs to the major facilitator superfamily.</text>
</comment>
<dbReference type="GO" id="GO:0005886">
    <property type="term" value="C:plasma membrane"/>
    <property type="evidence" value="ECO:0007669"/>
    <property type="project" value="UniProtKB-SubCell"/>
</dbReference>
<feature type="transmembrane region" description="Helical" evidence="7">
    <location>
        <begin position="101"/>
        <end position="124"/>
    </location>
</feature>
<gene>
    <name evidence="8" type="ORF">IAA08_01885</name>
</gene>
<dbReference type="InterPro" id="IPR051788">
    <property type="entry name" value="MFS_Transporter"/>
</dbReference>
<feature type="transmembrane region" description="Helical" evidence="7">
    <location>
        <begin position="301"/>
        <end position="323"/>
    </location>
</feature>
<evidence type="ECO:0000256" key="3">
    <source>
        <dbReference type="ARBA" id="ARBA00022448"/>
    </source>
</evidence>
<sequence length="402" mass="42779">MKKRVNYRHTVGASSIGYIIQSMVNTFAPLLFVTFQTEYRISLAQVSALIAVNFAAQIVLDFAASGLADRIGYRKCVIAAHLMAAVGISGLAYMPELFKDPFTGLILAVIIYGAGGGLTEVLLTPIVQACPIREKDKAVSMLHSFYCWGSVIVILASTAFFRLAGIGNWKYLAVLWALLPVANAVYFAFVPMYELVSKEEKMPFSKLAKSKIFWLLLLFMFCAGSCEMAIAQWASNFAEEGLHVSKAAGDLAGPCLFAAMKGIERTWYGKKGEKIPLWGFMVFCSLLCGACYLVIGLSGSAAIALGACAAAGFATGVMWPGTFTTAAQVLPKGGTALFGMLALAGDLGCGAGPAITGMISSVWGDNLKGGFLFGTVFAVLMLLGLAGLYRMKKRGVIVMEGV</sequence>
<evidence type="ECO:0000313" key="9">
    <source>
        <dbReference type="Proteomes" id="UP000824024"/>
    </source>
</evidence>
<feature type="transmembrane region" description="Helical" evidence="7">
    <location>
        <begin position="41"/>
        <end position="64"/>
    </location>
</feature>
<dbReference type="Pfam" id="PF07690">
    <property type="entry name" value="MFS_1"/>
    <property type="match status" value="1"/>
</dbReference>
<evidence type="ECO:0000256" key="1">
    <source>
        <dbReference type="ARBA" id="ARBA00004651"/>
    </source>
</evidence>
<comment type="subcellular location">
    <subcellularLocation>
        <location evidence="1">Cell membrane</location>
        <topology evidence="1">Multi-pass membrane protein</topology>
    </subcellularLocation>
</comment>
<dbReference type="AlphaFoldDB" id="A0A9D2D166"/>
<feature type="transmembrane region" description="Helical" evidence="7">
    <location>
        <begin position="335"/>
        <end position="359"/>
    </location>
</feature>
<evidence type="ECO:0000313" key="8">
    <source>
        <dbReference type="EMBL" id="HIZ06667.1"/>
    </source>
</evidence>
<evidence type="ECO:0000256" key="4">
    <source>
        <dbReference type="ARBA" id="ARBA00022692"/>
    </source>
</evidence>
<dbReference type="PANTHER" id="PTHR23514">
    <property type="entry name" value="BYPASS OF STOP CODON PROTEIN 6"/>
    <property type="match status" value="1"/>
</dbReference>
<dbReference type="Gene3D" id="1.20.1250.20">
    <property type="entry name" value="MFS general substrate transporter like domains"/>
    <property type="match status" value="1"/>
</dbReference>
<evidence type="ECO:0000256" key="7">
    <source>
        <dbReference type="SAM" id="Phobius"/>
    </source>
</evidence>
<dbReference type="SUPFAM" id="SSF103473">
    <property type="entry name" value="MFS general substrate transporter"/>
    <property type="match status" value="1"/>
</dbReference>
<dbReference type="InterPro" id="IPR011701">
    <property type="entry name" value="MFS"/>
</dbReference>
<comment type="caution">
    <text evidence="8">The sequence shown here is derived from an EMBL/GenBank/DDBJ whole genome shotgun (WGS) entry which is preliminary data.</text>
</comment>